<accession>A0A143WRP4</accession>
<name>A0A143WRP4_TREPR</name>
<dbReference type="AlphaFoldDB" id="A0A143WRP4"/>
<evidence type="ECO:0000313" key="1">
    <source>
        <dbReference type="EMBL" id="CUX79265.1"/>
    </source>
</evidence>
<protein>
    <submittedName>
        <fullName evidence="1">Iron-sulfur cluster insertion protein ErpA</fullName>
    </submittedName>
</protein>
<proteinExistence type="predicted"/>
<dbReference type="EMBL" id="LN999057">
    <property type="protein sequence ID" value="CUX79265.1"/>
    <property type="molecule type" value="Genomic_DNA"/>
</dbReference>
<organism evidence="1 2">
    <name type="scientific">Tremblaya princeps</name>
    <dbReference type="NCBI Taxonomy" id="189385"/>
    <lineage>
        <taxon>Bacteria</taxon>
        <taxon>Pseudomonadati</taxon>
        <taxon>Pseudomonadota</taxon>
        <taxon>Betaproteobacteria</taxon>
        <taxon>Candidatus Tremblayella</taxon>
    </lineage>
</organism>
<reference evidence="2" key="1">
    <citation type="submission" date="2016-01" db="EMBL/GenBank/DDBJ databases">
        <authorList>
            <person name="Husnik F."/>
        </authorList>
    </citation>
    <scope>NUCLEOTIDE SEQUENCE [LARGE SCALE GENOMIC DNA]</scope>
</reference>
<dbReference type="Proteomes" id="UP000075234">
    <property type="component" value="Chromosome I"/>
</dbReference>
<sequence length="104" mass="10827">MWRLGLTHGAVQRIGYSLGAGRLVCAQMAPGGCSGMLCRLATEGSVRRYDVLCISHGMVAAVRTNTAAPPPQLTVIVTRRSAGCLEVHANSSYGVCGCGRSFSA</sequence>
<dbReference type="PATRIC" id="fig|189385.4.peg.177"/>
<gene>
    <name evidence="1" type="primary">erpA_2</name>
    <name evidence="1" type="ORF">TPER_TP00120</name>
</gene>
<evidence type="ECO:0000313" key="2">
    <source>
        <dbReference type="Proteomes" id="UP000075234"/>
    </source>
</evidence>